<dbReference type="InterPro" id="IPR025962">
    <property type="entry name" value="SdpI/YhfL"/>
</dbReference>
<protein>
    <submittedName>
        <fullName evidence="3">Putative membrane protein</fullName>
    </submittedName>
</protein>
<proteinExistence type="predicted"/>
<dbReference type="GO" id="GO:0009636">
    <property type="term" value="P:response to toxic substance"/>
    <property type="evidence" value="ECO:0007669"/>
    <property type="project" value="TreeGrafter"/>
</dbReference>
<accession>A0A370GHL0</accession>
<organism evidence="3 4">
    <name type="scientific">Falsibacillus pallidus</name>
    <dbReference type="NCBI Taxonomy" id="493781"/>
    <lineage>
        <taxon>Bacteria</taxon>
        <taxon>Bacillati</taxon>
        <taxon>Bacillota</taxon>
        <taxon>Bacilli</taxon>
        <taxon>Bacillales</taxon>
        <taxon>Bacillaceae</taxon>
        <taxon>Falsibacillus</taxon>
    </lineage>
</organism>
<sequence>MKNNNHLAWNIHDLFIALIALIPVIMAAVFYKDLPDSVAIHFGVSGEPDNYASKSSFIIVFFLMNLGIPLLMKFSKFMDPRKQNYEKFGKAYLMIRYLIAVIIAAIGVVTLLFNLGYDVNIQMMVLLGIGILFIGIGNYMVQLRSNFFVGIRTPWTLTSDVNWRKTHRLAGPLWMGAGVILLICAFLPGTIAMYITITVAAIIVLIPMIYSYILFKNGNT</sequence>
<evidence type="ECO:0000313" key="3">
    <source>
        <dbReference type="EMBL" id="RDI41403.1"/>
    </source>
</evidence>
<comment type="caution">
    <text evidence="3">The sequence shown here is derived from an EMBL/GenBank/DDBJ whole genome shotgun (WGS) entry which is preliminary data.</text>
</comment>
<keyword evidence="1" id="KW-0472">Membrane</keyword>
<feature type="domain" description="DUF1648" evidence="2">
    <location>
        <begin position="18"/>
        <end position="63"/>
    </location>
</feature>
<dbReference type="Proteomes" id="UP000255326">
    <property type="component" value="Unassembled WGS sequence"/>
</dbReference>
<keyword evidence="1" id="KW-1133">Transmembrane helix</keyword>
<dbReference type="PANTHER" id="PTHR37810:SF5">
    <property type="entry name" value="IMMUNITY PROTEIN SDPI"/>
    <property type="match status" value="1"/>
</dbReference>
<dbReference type="Pfam" id="PF13630">
    <property type="entry name" value="SdpI"/>
    <property type="match status" value="1"/>
</dbReference>
<gene>
    <name evidence="3" type="ORF">DFR59_10853</name>
</gene>
<keyword evidence="1" id="KW-0812">Transmembrane</keyword>
<dbReference type="RefSeq" id="WP_114746066.1">
    <property type="nucleotide sequence ID" value="NZ_QQAY01000008.1"/>
</dbReference>
<dbReference type="OrthoDB" id="9808690at2"/>
<evidence type="ECO:0000313" key="4">
    <source>
        <dbReference type="Proteomes" id="UP000255326"/>
    </source>
</evidence>
<feature type="transmembrane region" description="Helical" evidence="1">
    <location>
        <begin position="169"/>
        <end position="188"/>
    </location>
</feature>
<feature type="transmembrane region" description="Helical" evidence="1">
    <location>
        <begin position="121"/>
        <end position="141"/>
    </location>
</feature>
<reference evidence="3 4" key="1">
    <citation type="submission" date="2018-07" db="EMBL/GenBank/DDBJ databases">
        <title>Genomic Encyclopedia of Type Strains, Phase IV (KMG-IV): sequencing the most valuable type-strain genomes for metagenomic binning, comparative biology and taxonomic classification.</title>
        <authorList>
            <person name="Goeker M."/>
        </authorList>
    </citation>
    <scope>NUCLEOTIDE SEQUENCE [LARGE SCALE GENOMIC DNA]</scope>
    <source>
        <strain evidence="3 4">DSM 25281</strain>
    </source>
</reference>
<feature type="transmembrane region" description="Helical" evidence="1">
    <location>
        <begin position="51"/>
        <end position="72"/>
    </location>
</feature>
<dbReference type="PIRSF" id="PIRSF038959">
    <property type="entry name" value="SdpI"/>
    <property type="match status" value="1"/>
</dbReference>
<feature type="transmembrane region" description="Helical" evidence="1">
    <location>
        <begin position="93"/>
        <end position="115"/>
    </location>
</feature>
<dbReference type="InterPro" id="IPR012867">
    <property type="entry name" value="DUF1648"/>
</dbReference>
<dbReference type="AlphaFoldDB" id="A0A370GHL0"/>
<dbReference type="PANTHER" id="PTHR37810">
    <property type="entry name" value="IMMUNITY PROTEIN SDPI"/>
    <property type="match status" value="1"/>
</dbReference>
<evidence type="ECO:0000256" key="1">
    <source>
        <dbReference type="SAM" id="Phobius"/>
    </source>
</evidence>
<dbReference type="InterPro" id="IPR026272">
    <property type="entry name" value="SdpI"/>
</dbReference>
<evidence type="ECO:0000259" key="2">
    <source>
        <dbReference type="Pfam" id="PF07853"/>
    </source>
</evidence>
<feature type="transmembrane region" description="Helical" evidence="1">
    <location>
        <begin position="194"/>
        <end position="215"/>
    </location>
</feature>
<feature type="transmembrane region" description="Helical" evidence="1">
    <location>
        <begin position="12"/>
        <end position="31"/>
    </location>
</feature>
<keyword evidence="4" id="KW-1185">Reference proteome</keyword>
<name>A0A370GHL0_9BACI</name>
<dbReference type="EMBL" id="QQAY01000008">
    <property type="protein sequence ID" value="RDI41403.1"/>
    <property type="molecule type" value="Genomic_DNA"/>
</dbReference>
<dbReference type="Pfam" id="PF07853">
    <property type="entry name" value="DUF1648"/>
    <property type="match status" value="1"/>
</dbReference>